<dbReference type="InterPro" id="IPR038731">
    <property type="entry name" value="RgtA/B/C-like"/>
</dbReference>
<feature type="transmembrane region" description="Helical" evidence="8">
    <location>
        <begin position="186"/>
        <end position="216"/>
    </location>
</feature>
<dbReference type="InterPro" id="IPR050297">
    <property type="entry name" value="LipidA_mod_glycosyltrf_83"/>
</dbReference>
<dbReference type="RefSeq" id="WP_013070585.1">
    <property type="nucleotide sequence ID" value="NC_014041.1"/>
</dbReference>
<feature type="transmembrane region" description="Helical" evidence="8">
    <location>
        <begin position="156"/>
        <end position="174"/>
    </location>
</feature>
<evidence type="ECO:0000256" key="4">
    <source>
        <dbReference type="ARBA" id="ARBA00022679"/>
    </source>
</evidence>
<feature type="transmembrane region" description="Helical" evidence="8">
    <location>
        <begin position="222"/>
        <end position="241"/>
    </location>
</feature>
<evidence type="ECO:0000256" key="8">
    <source>
        <dbReference type="SAM" id="Phobius"/>
    </source>
</evidence>
<keyword evidence="11" id="KW-1185">Reference proteome</keyword>
<reference evidence="10 11" key="1">
    <citation type="journal article" date="2010" name="BMC Genomics">
        <title>The complete genome of Zunongwangia profunda SM-A87 reveals its adaptation to the deep-sea environment and ecological role in sedimentary organic nitrogen degradation.</title>
        <authorList>
            <person name="Qin Q.L."/>
            <person name="Zhang X.Y."/>
            <person name="Wang X.M."/>
            <person name="Liu G.M."/>
            <person name="Chen X.L."/>
            <person name="Xie B.B."/>
            <person name="Dang H.Y."/>
            <person name="Zhou B.C."/>
            <person name="Yu J."/>
            <person name="Zhang Y.Z."/>
        </authorList>
    </citation>
    <scope>NUCLEOTIDE SEQUENCE [LARGE SCALE GENOMIC DNA]</scope>
    <source>
        <strain evidence="11">DSM 18752 / CCTCC AB 206139 / SM-A87</strain>
    </source>
</reference>
<dbReference type="PANTHER" id="PTHR33908">
    <property type="entry name" value="MANNOSYLTRANSFERASE YKCB-RELATED"/>
    <property type="match status" value="1"/>
</dbReference>
<evidence type="ECO:0000313" key="10">
    <source>
        <dbReference type="EMBL" id="ADF51433.1"/>
    </source>
</evidence>
<dbReference type="PANTHER" id="PTHR33908:SF11">
    <property type="entry name" value="MEMBRANE PROTEIN"/>
    <property type="match status" value="1"/>
</dbReference>
<keyword evidence="7 8" id="KW-0472">Membrane</keyword>
<feature type="transmembrane region" description="Helical" evidence="8">
    <location>
        <begin position="85"/>
        <end position="103"/>
    </location>
</feature>
<comment type="subcellular location">
    <subcellularLocation>
        <location evidence="1">Cell membrane</location>
        <topology evidence="1">Multi-pass membrane protein</topology>
    </subcellularLocation>
</comment>
<evidence type="ECO:0000259" key="9">
    <source>
        <dbReference type="Pfam" id="PF13231"/>
    </source>
</evidence>
<evidence type="ECO:0000256" key="2">
    <source>
        <dbReference type="ARBA" id="ARBA00022475"/>
    </source>
</evidence>
<dbReference type="Proteomes" id="UP000001654">
    <property type="component" value="Chromosome"/>
</dbReference>
<dbReference type="GO" id="GO:0016763">
    <property type="term" value="F:pentosyltransferase activity"/>
    <property type="evidence" value="ECO:0007669"/>
    <property type="project" value="TreeGrafter"/>
</dbReference>
<dbReference type="GO" id="GO:0005886">
    <property type="term" value="C:plasma membrane"/>
    <property type="evidence" value="ECO:0007669"/>
    <property type="project" value="UniProtKB-SubCell"/>
</dbReference>
<evidence type="ECO:0000256" key="5">
    <source>
        <dbReference type="ARBA" id="ARBA00022692"/>
    </source>
</evidence>
<keyword evidence="4" id="KW-0808">Transferase</keyword>
<name>D5BII1_ZUNPS</name>
<feature type="domain" description="Glycosyltransferase RgtA/B/C/D-like" evidence="9">
    <location>
        <begin position="86"/>
        <end position="234"/>
    </location>
</feature>
<protein>
    <submittedName>
        <fullName evidence="10">Membrane protein</fullName>
    </submittedName>
</protein>
<feature type="transmembrane region" description="Helical" evidence="8">
    <location>
        <begin position="6"/>
        <end position="23"/>
    </location>
</feature>
<feature type="transmembrane region" description="Helical" evidence="8">
    <location>
        <begin position="134"/>
        <end position="150"/>
    </location>
</feature>
<dbReference type="Pfam" id="PF13231">
    <property type="entry name" value="PMT_2"/>
    <property type="match status" value="1"/>
</dbReference>
<accession>D5BII1</accession>
<gene>
    <name evidence="10" type="ordered locus">ZPR_1088</name>
</gene>
<keyword evidence="3" id="KW-0328">Glycosyltransferase</keyword>
<dbReference type="EMBL" id="CP001650">
    <property type="protein sequence ID" value="ADF51433.1"/>
    <property type="molecule type" value="Genomic_DNA"/>
</dbReference>
<keyword evidence="6 8" id="KW-1133">Transmembrane helix</keyword>
<sequence>MNAKKVIPFFLAVITLFILIYNFRVAEKEKYKTYGDALDYVHLAVSVLKTGNYGHLDLEYGDLLKDFKSGDINNKDYAFKTYSTWRPPFWPYIIASIFFLFGFKLTYLIIFKILLHVLGCFLFFRTLKNLRFDYWPIVISVFLYAVSPSWQIYSRVFLSEPITLFLFTTFLYFITQKKALKSNKKIIQIAIVGGLIIVCHPYFLFFPFLAFLFLLVFKQINFRSFIVGGIFMLILPLSWVLRNCLVLETNSLLLTTSTGAVMAKGWNKGVLKLHNNVNGDLADETLVLLHYEKQENYENNEVGKMQLYKDATANFIKTNKKLILPIIFKKLKSAFNPLAEHSKAGVLEKGRVLYHVLGFLAMIFVLFLKNKITRVLSLTLIFSTICITIITYSGFRFRVPQSALELFFLAFVIQFIYIKFFRTSNRVTI</sequence>
<organism evidence="10 11">
    <name type="scientific">Zunongwangia profunda (strain DSM 18752 / CCTCC AB 206139 / SM-A87)</name>
    <name type="common">Wangia profunda</name>
    <dbReference type="NCBI Taxonomy" id="655815"/>
    <lineage>
        <taxon>Bacteria</taxon>
        <taxon>Pseudomonadati</taxon>
        <taxon>Bacteroidota</taxon>
        <taxon>Flavobacteriia</taxon>
        <taxon>Flavobacteriales</taxon>
        <taxon>Flavobacteriaceae</taxon>
        <taxon>Zunongwangia</taxon>
    </lineage>
</organism>
<dbReference type="KEGG" id="zpr:ZPR_1088"/>
<dbReference type="AlphaFoldDB" id="D5BII1"/>
<proteinExistence type="predicted"/>
<evidence type="ECO:0000256" key="7">
    <source>
        <dbReference type="ARBA" id="ARBA00023136"/>
    </source>
</evidence>
<dbReference type="HOGENOM" id="CLU_639269_0_0_10"/>
<keyword evidence="5 8" id="KW-0812">Transmembrane</keyword>
<evidence type="ECO:0000313" key="11">
    <source>
        <dbReference type="Proteomes" id="UP000001654"/>
    </source>
</evidence>
<dbReference type="GO" id="GO:0009103">
    <property type="term" value="P:lipopolysaccharide biosynthetic process"/>
    <property type="evidence" value="ECO:0007669"/>
    <property type="project" value="UniProtKB-ARBA"/>
</dbReference>
<feature type="transmembrane region" description="Helical" evidence="8">
    <location>
        <begin position="375"/>
        <end position="395"/>
    </location>
</feature>
<dbReference type="eggNOG" id="ENOG5032S38">
    <property type="taxonomic scope" value="Bacteria"/>
</dbReference>
<feature type="transmembrane region" description="Helical" evidence="8">
    <location>
        <begin position="352"/>
        <end position="369"/>
    </location>
</feature>
<evidence type="ECO:0000256" key="3">
    <source>
        <dbReference type="ARBA" id="ARBA00022676"/>
    </source>
</evidence>
<evidence type="ECO:0000256" key="1">
    <source>
        <dbReference type="ARBA" id="ARBA00004651"/>
    </source>
</evidence>
<evidence type="ECO:0000256" key="6">
    <source>
        <dbReference type="ARBA" id="ARBA00022989"/>
    </source>
</evidence>
<dbReference type="STRING" id="655815.ZPR_1088"/>
<dbReference type="OrthoDB" id="1431609at2"/>
<feature type="transmembrane region" description="Helical" evidence="8">
    <location>
        <begin position="402"/>
        <end position="420"/>
    </location>
</feature>
<keyword evidence="2" id="KW-1003">Cell membrane</keyword>